<comment type="caution">
    <text evidence="6">The sequence shown here is derived from an EMBL/GenBank/DDBJ whole genome shotgun (WGS) entry which is preliminary data.</text>
</comment>
<proteinExistence type="predicted"/>
<feature type="transmembrane region" description="Helical" evidence="5">
    <location>
        <begin position="68"/>
        <end position="90"/>
    </location>
</feature>
<protein>
    <submittedName>
        <fullName evidence="6">Uncharacterized protein</fullName>
    </submittedName>
</protein>
<accession>A0ABN9DL47</accession>
<evidence type="ECO:0000313" key="7">
    <source>
        <dbReference type="Proteomes" id="UP001162483"/>
    </source>
</evidence>
<evidence type="ECO:0000256" key="3">
    <source>
        <dbReference type="ARBA" id="ARBA00022989"/>
    </source>
</evidence>
<dbReference type="PANTHER" id="PTHR11785">
    <property type="entry name" value="AMINO ACID TRANSPORTER"/>
    <property type="match status" value="1"/>
</dbReference>
<dbReference type="InterPro" id="IPR002293">
    <property type="entry name" value="AA/rel_permease1"/>
</dbReference>
<evidence type="ECO:0000256" key="4">
    <source>
        <dbReference type="ARBA" id="ARBA00023136"/>
    </source>
</evidence>
<feature type="transmembrane region" description="Helical" evidence="5">
    <location>
        <begin position="175"/>
        <end position="195"/>
    </location>
</feature>
<keyword evidence="4 5" id="KW-0472">Membrane</keyword>
<feature type="transmembrane region" description="Helical" evidence="5">
    <location>
        <begin position="21"/>
        <end position="42"/>
    </location>
</feature>
<evidence type="ECO:0000256" key="2">
    <source>
        <dbReference type="ARBA" id="ARBA00022692"/>
    </source>
</evidence>
<keyword evidence="7" id="KW-1185">Reference proteome</keyword>
<dbReference type="Proteomes" id="UP001162483">
    <property type="component" value="Unassembled WGS sequence"/>
</dbReference>
<evidence type="ECO:0000313" key="6">
    <source>
        <dbReference type="EMBL" id="CAI9572983.1"/>
    </source>
</evidence>
<keyword evidence="2 5" id="KW-0812">Transmembrane</keyword>
<feature type="transmembrane region" description="Helical" evidence="5">
    <location>
        <begin position="201"/>
        <end position="222"/>
    </location>
</feature>
<gene>
    <name evidence="6" type="ORF">SPARVUS_LOCUS7565983</name>
</gene>
<reference evidence="6" key="1">
    <citation type="submission" date="2023-05" db="EMBL/GenBank/DDBJ databases">
        <authorList>
            <person name="Stuckert A."/>
        </authorList>
    </citation>
    <scope>NUCLEOTIDE SEQUENCE</scope>
</reference>
<comment type="subcellular location">
    <subcellularLocation>
        <location evidence="1">Membrane</location>
        <topology evidence="1">Multi-pass membrane protein</topology>
    </subcellularLocation>
</comment>
<feature type="transmembrane region" description="Helical" evidence="5">
    <location>
        <begin position="111"/>
        <end position="133"/>
    </location>
</feature>
<evidence type="ECO:0000256" key="1">
    <source>
        <dbReference type="ARBA" id="ARBA00004141"/>
    </source>
</evidence>
<keyword evidence="3 5" id="KW-1133">Transmembrane helix</keyword>
<sequence>MFCFCFLEEIKDPSKNIPRSVVAAVCAVIAFYLLVNISYLTVLTPNELISSAAVSITWADRMIPSWSWIMPVSVAFSIFGSLNGCMFMLGRLNYAGSKEGHLPSLVSMLHVRYLTPAPAMIISTLIGCIFVIPSDLLSLTNYFSFCSRLLIGLTCTSLIVLRFKEPNLERPYKVFLPLAFIVVGVSAFLVLAPIVQNPKVQYFYVLLFMFSSIIVYIPFVHFKLKIPYIDKITCYLQLLLEVSPTDIFEDSKMK</sequence>
<dbReference type="Gene3D" id="1.20.1740.10">
    <property type="entry name" value="Amino acid/polyamine transporter I"/>
    <property type="match status" value="1"/>
</dbReference>
<dbReference type="Pfam" id="PF13520">
    <property type="entry name" value="AA_permease_2"/>
    <property type="match status" value="1"/>
</dbReference>
<name>A0ABN9DL47_9NEOB</name>
<dbReference type="EMBL" id="CATNWA010014532">
    <property type="protein sequence ID" value="CAI9572983.1"/>
    <property type="molecule type" value="Genomic_DNA"/>
</dbReference>
<organism evidence="6 7">
    <name type="scientific">Staurois parvus</name>
    <dbReference type="NCBI Taxonomy" id="386267"/>
    <lineage>
        <taxon>Eukaryota</taxon>
        <taxon>Metazoa</taxon>
        <taxon>Chordata</taxon>
        <taxon>Craniata</taxon>
        <taxon>Vertebrata</taxon>
        <taxon>Euteleostomi</taxon>
        <taxon>Amphibia</taxon>
        <taxon>Batrachia</taxon>
        <taxon>Anura</taxon>
        <taxon>Neobatrachia</taxon>
        <taxon>Ranoidea</taxon>
        <taxon>Ranidae</taxon>
        <taxon>Staurois</taxon>
    </lineage>
</organism>
<feature type="transmembrane region" description="Helical" evidence="5">
    <location>
        <begin position="139"/>
        <end position="163"/>
    </location>
</feature>
<dbReference type="InterPro" id="IPR050598">
    <property type="entry name" value="AminoAcid_Transporter"/>
</dbReference>
<dbReference type="PANTHER" id="PTHR11785:SF348">
    <property type="entry name" value="ASC-TYPE AMINO ACID TRANSPORTER 2"/>
    <property type="match status" value="1"/>
</dbReference>
<evidence type="ECO:0000256" key="5">
    <source>
        <dbReference type="SAM" id="Phobius"/>
    </source>
</evidence>